<reference evidence="2" key="1">
    <citation type="submission" date="2018-05" db="EMBL/GenBank/DDBJ databases">
        <authorList>
            <person name="Lanie J.A."/>
            <person name="Ng W.-L."/>
            <person name="Kazmierczak K.M."/>
            <person name="Andrzejewski T.M."/>
            <person name="Davidsen T.M."/>
            <person name="Wayne K.J."/>
            <person name="Tettelin H."/>
            <person name="Glass J.I."/>
            <person name="Rusch D."/>
            <person name="Podicherti R."/>
            <person name="Tsui H.-C.T."/>
            <person name="Winkler M.E."/>
        </authorList>
    </citation>
    <scope>NUCLEOTIDE SEQUENCE</scope>
</reference>
<protein>
    <submittedName>
        <fullName evidence="2">Uncharacterized protein</fullName>
    </submittedName>
</protein>
<proteinExistence type="predicted"/>
<feature type="region of interest" description="Disordered" evidence="1">
    <location>
        <begin position="38"/>
        <end position="68"/>
    </location>
</feature>
<organism evidence="2">
    <name type="scientific">marine metagenome</name>
    <dbReference type="NCBI Taxonomy" id="408172"/>
    <lineage>
        <taxon>unclassified sequences</taxon>
        <taxon>metagenomes</taxon>
        <taxon>ecological metagenomes</taxon>
    </lineage>
</organism>
<gene>
    <name evidence="2" type="ORF">METZ01_LOCUS328592</name>
</gene>
<sequence length="104" mass="10701">MGWPAPGVALGDHAGDPPLLCSVTRARACQLTFGHGCGQRRHHESPTATTPGRRVMLGNPGTGKHAGVDTMSDAGNRVLAGKVADDGLIEFPIQGHVLLATGID</sequence>
<evidence type="ECO:0000256" key="1">
    <source>
        <dbReference type="SAM" id="MobiDB-lite"/>
    </source>
</evidence>
<dbReference type="EMBL" id="UINC01109129">
    <property type="protein sequence ID" value="SVC75738.1"/>
    <property type="molecule type" value="Genomic_DNA"/>
</dbReference>
<name>A0A382PSY2_9ZZZZ</name>
<accession>A0A382PSY2</accession>
<feature type="non-terminal residue" evidence="2">
    <location>
        <position position="104"/>
    </location>
</feature>
<dbReference type="AlphaFoldDB" id="A0A382PSY2"/>
<evidence type="ECO:0000313" key="2">
    <source>
        <dbReference type="EMBL" id="SVC75738.1"/>
    </source>
</evidence>